<protein>
    <submittedName>
        <fullName evidence="2">ABC transporter permease</fullName>
    </submittedName>
</protein>
<keyword evidence="1" id="KW-0472">Membrane</keyword>
<dbReference type="STRING" id="68170.GCA_000974445_03901"/>
<feature type="transmembrane region" description="Helical" evidence="1">
    <location>
        <begin position="230"/>
        <end position="249"/>
    </location>
</feature>
<feature type="transmembrane region" description="Helical" evidence="1">
    <location>
        <begin position="56"/>
        <end position="77"/>
    </location>
</feature>
<evidence type="ECO:0000313" key="2">
    <source>
        <dbReference type="EMBL" id="KJK47356.1"/>
    </source>
</evidence>
<organism evidence="2 3">
    <name type="scientific">Lentzea aerocolonigenes</name>
    <name type="common">Lechevalieria aerocolonigenes</name>
    <name type="synonym">Saccharothrix aerocolonigenes</name>
    <dbReference type="NCBI Taxonomy" id="68170"/>
    <lineage>
        <taxon>Bacteria</taxon>
        <taxon>Bacillati</taxon>
        <taxon>Actinomycetota</taxon>
        <taxon>Actinomycetes</taxon>
        <taxon>Pseudonocardiales</taxon>
        <taxon>Pseudonocardiaceae</taxon>
        <taxon>Lentzea</taxon>
    </lineage>
</organism>
<dbReference type="Pfam" id="PF06182">
    <property type="entry name" value="ABC2_membrane_6"/>
    <property type="match status" value="1"/>
</dbReference>
<keyword evidence="1" id="KW-0812">Transmembrane</keyword>
<dbReference type="AlphaFoldDB" id="A0A0F0GXP9"/>
<dbReference type="OrthoDB" id="62003at2"/>
<gene>
    <name evidence="2" type="ORF">UK23_20670</name>
</gene>
<accession>A0A0F0GXP9</accession>
<keyword evidence="3" id="KW-1185">Reference proteome</keyword>
<reference evidence="2 3" key="1">
    <citation type="submission" date="2015-02" db="EMBL/GenBank/DDBJ databases">
        <authorList>
            <person name="Ju K.-S."/>
            <person name="Doroghazi J.R."/>
            <person name="Metcalf W."/>
        </authorList>
    </citation>
    <scope>NUCLEOTIDE SEQUENCE [LARGE SCALE GENOMIC DNA]</scope>
    <source>
        <strain evidence="2 3">NRRL B-16140</strain>
    </source>
</reference>
<feature type="transmembrane region" description="Helical" evidence="1">
    <location>
        <begin position="116"/>
        <end position="135"/>
    </location>
</feature>
<sequence>MRVHADLIIAGFRRYSTYRQAMLAGATTNVVFGLLRLAIISAAVTAAHGEIADYDIAATNTYVWIGQGLLGFVLLWGNNELAERVRSGDVVVDLYRPWHLQGALLAQDVGRGGYALLTRLAPPMVFGMLLFPFQFPENPARWPLFLLSATIALVISFGVRFLVELSAFWLLDNRGLYGFWNVSSGLLCGLTVPIAFFPEWARNALWASPFPALLQAPIDVFLGHGNVVKLLLYQAFWAAAILAIGHFALQRAVRKVVVQGG</sequence>
<dbReference type="PANTHER" id="PTHR36832:SF2">
    <property type="entry name" value="INTEGRAL MEMBRANE PROTEIN"/>
    <property type="match status" value="1"/>
</dbReference>
<dbReference type="PATRIC" id="fig|68170.10.peg.5189"/>
<feature type="transmembrane region" description="Helical" evidence="1">
    <location>
        <begin position="21"/>
        <end position="44"/>
    </location>
</feature>
<dbReference type="Proteomes" id="UP000033393">
    <property type="component" value="Unassembled WGS sequence"/>
</dbReference>
<feature type="transmembrane region" description="Helical" evidence="1">
    <location>
        <begin position="175"/>
        <end position="196"/>
    </location>
</feature>
<name>A0A0F0GXP9_LENAE</name>
<comment type="caution">
    <text evidence="2">The sequence shown here is derived from an EMBL/GenBank/DDBJ whole genome shotgun (WGS) entry which is preliminary data.</text>
</comment>
<evidence type="ECO:0000256" key="1">
    <source>
        <dbReference type="SAM" id="Phobius"/>
    </source>
</evidence>
<dbReference type="eggNOG" id="COG4587">
    <property type="taxonomic scope" value="Bacteria"/>
</dbReference>
<dbReference type="EMBL" id="JYJG01000137">
    <property type="protein sequence ID" value="KJK47356.1"/>
    <property type="molecule type" value="Genomic_DNA"/>
</dbReference>
<evidence type="ECO:0000313" key="3">
    <source>
        <dbReference type="Proteomes" id="UP000033393"/>
    </source>
</evidence>
<feature type="transmembrane region" description="Helical" evidence="1">
    <location>
        <begin position="141"/>
        <end position="163"/>
    </location>
</feature>
<dbReference type="PANTHER" id="PTHR36832">
    <property type="entry name" value="SLR1174 PROTEIN-RELATED"/>
    <property type="match status" value="1"/>
</dbReference>
<keyword evidence="1" id="KW-1133">Transmembrane helix</keyword>
<dbReference type="InterPro" id="IPR010390">
    <property type="entry name" value="ABC-2_transporter-like"/>
</dbReference>
<proteinExistence type="predicted"/>